<dbReference type="SUPFAM" id="SSF50129">
    <property type="entry name" value="GroES-like"/>
    <property type="match status" value="1"/>
</dbReference>
<evidence type="ECO:0000256" key="1">
    <source>
        <dbReference type="SAM" id="MobiDB-lite"/>
    </source>
</evidence>
<feature type="compositionally biased region" description="Acidic residues" evidence="1">
    <location>
        <begin position="166"/>
        <end position="180"/>
    </location>
</feature>
<dbReference type="Gene3D" id="3.30.70.2850">
    <property type="match status" value="1"/>
</dbReference>
<proteinExistence type="predicted"/>
<name>A0ABQ8NFN4_PYRGI</name>
<protein>
    <submittedName>
        <fullName evidence="2">Uncharacterized protein</fullName>
    </submittedName>
</protein>
<reference evidence="2" key="1">
    <citation type="submission" date="2021-01" db="EMBL/GenBank/DDBJ databases">
        <title>Deciphering the adaptive evolutionary patterns associated with biogeogrpahic diversity in the finger millet blast pathogen Magnaporthe oryzae in Eastern Africa.</title>
        <authorList>
            <person name="Onyema G."/>
            <person name="Shittu T.A."/>
            <person name="Dodsworth S."/>
            <person name="Devilliers S."/>
            <person name="Muthumeenakshi S."/>
            <person name="Sreenivasaprasad S."/>
        </authorList>
    </citation>
    <scope>NUCLEOTIDE SEQUENCE</scope>
    <source>
        <strain evidence="2">D15/s37</strain>
    </source>
</reference>
<feature type="region of interest" description="Disordered" evidence="1">
    <location>
        <begin position="27"/>
        <end position="54"/>
    </location>
</feature>
<sequence>MSVNHSTSETFSAPSAAQFTMASNQANEMPDMAGSGGGEGAAAPDGSGLMEATTDGQPRIEAGILPGLEVIRSYGSSGEWRLWVPLDADASSEDILGCLERMVEQVKRGGVRICSPREATVPNSRPEPQLFSLAHVEADKPTEKEEDDDDDDDEDEREDESKDKREDEEDDEDGEDDGNETDLAAIMPNEQSLPVRLNPHPPFESDVFSWIQDVEEEEERRMAAEVLRQHAEIWRSRFPRTPFFPGCGPFEVPLTFQQKRRLVPSQAMTAAVMGSSCFVGTEITLNGPFTGSENRVFSLSLRVKTLGLLSCWPGNFQLLNGWKLLLQFYSQLGQSDHQLHTIYRRGVYNWSLGIVSECQALLEQCGVEQEENAAQYYDGLRRRLADRGLVPPSDGINFRLERAEQCFVVISLERPFADAQAAIDTLSRLLSDTRARDAASRETEYIEANGVLHTPRLVPAGHLNAEMLLRTKKRDLESYTIGSTDAASKPHVYLTIETPGLLDTLYYTEEDLVVTGDDCLKPGYCEVEIKVAGLQFRDVMTALGQVPGDSFGCDGAGVVTRSNPGSKFQPGDRVIYCSNDGKGFGTYAHYLE</sequence>
<feature type="compositionally biased region" description="Acidic residues" evidence="1">
    <location>
        <begin position="144"/>
        <end position="158"/>
    </location>
</feature>
<accession>A0ABQ8NFN4</accession>
<feature type="region of interest" description="Disordered" evidence="1">
    <location>
        <begin position="117"/>
        <end position="182"/>
    </location>
</feature>
<gene>
    <name evidence="2" type="ORF">MCOR33_007039</name>
</gene>
<dbReference type="InterPro" id="IPR011032">
    <property type="entry name" value="GroES-like_sf"/>
</dbReference>
<dbReference type="EMBL" id="JABSND010000138">
    <property type="protein sequence ID" value="KAI6296308.1"/>
    <property type="molecule type" value="Genomic_DNA"/>
</dbReference>
<comment type="caution">
    <text evidence="2">The sequence shown here is derived from an EMBL/GenBank/DDBJ whole genome shotgun (WGS) entry which is preliminary data.</text>
</comment>
<evidence type="ECO:0000313" key="2">
    <source>
        <dbReference type="EMBL" id="KAI6296308.1"/>
    </source>
</evidence>
<dbReference type="Gene3D" id="3.90.180.10">
    <property type="entry name" value="Medium-chain alcohol dehydrogenases, catalytic domain"/>
    <property type="match status" value="1"/>
</dbReference>
<organism evidence="2 3">
    <name type="scientific">Pyricularia grisea</name>
    <name type="common">Crabgrass-specific blast fungus</name>
    <name type="synonym">Magnaporthe grisea</name>
    <dbReference type="NCBI Taxonomy" id="148305"/>
    <lineage>
        <taxon>Eukaryota</taxon>
        <taxon>Fungi</taxon>
        <taxon>Dikarya</taxon>
        <taxon>Ascomycota</taxon>
        <taxon>Pezizomycotina</taxon>
        <taxon>Sordariomycetes</taxon>
        <taxon>Sordariomycetidae</taxon>
        <taxon>Magnaporthales</taxon>
        <taxon>Pyriculariaceae</taxon>
        <taxon>Pyricularia</taxon>
    </lineage>
</organism>
<dbReference type="Proteomes" id="UP001059893">
    <property type="component" value="Unassembled WGS sequence"/>
</dbReference>
<keyword evidence="3" id="KW-1185">Reference proteome</keyword>
<evidence type="ECO:0000313" key="3">
    <source>
        <dbReference type="Proteomes" id="UP001059893"/>
    </source>
</evidence>